<dbReference type="InterPro" id="IPR036413">
    <property type="entry name" value="YaeB-like_sf"/>
</dbReference>
<evidence type="ECO:0000313" key="7">
    <source>
        <dbReference type="Proteomes" id="UP000576225"/>
    </source>
</evidence>
<dbReference type="Proteomes" id="UP000245959">
    <property type="component" value="Unassembled WGS sequence"/>
</dbReference>
<evidence type="ECO:0000313" key="6">
    <source>
        <dbReference type="Proteomes" id="UP000245959"/>
    </source>
</evidence>
<dbReference type="SUPFAM" id="SSF118196">
    <property type="entry name" value="YaeB-like"/>
    <property type="match status" value="1"/>
</dbReference>
<dbReference type="PROSITE" id="PS51668">
    <property type="entry name" value="TSAA_2"/>
    <property type="match status" value="1"/>
</dbReference>
<dbReference type="Pfam" id="PF01980">
    <property type="entry name" value="TrmO_N"/>
    <property type="match status" value="1"/>
</dbReference>
<keyword evidence="1" id="KW-0949">S-adenosyl-L-methionine</keyword>
<keyword evidence="5" id="KW-0489">Methyltransferase</keyword>
<dbReference type="GeneID" id="78293868"/>
<keyword evidence="5" id="KW-0808">Transferase</keyword>
<protein>
    <submittedName>
        <fullName evidence="4">tRNA (N6-threonylcarbamoyladenosine(37)-N6)-methyltransferase TrmO</fullName>
    </submittedName>
    <submittedName>
        <fullName evidence="5">tRNA-Thr(GGU) m(6)t(6)A37 methyltransferase TsaA</fullName>
    </submittedName>
</protein>
<dbReference type="InterPro" id="IPR040372">
    <property type="entry name" value="YaeB-like"/>
</dbReference>
<keyword evidence="6" id="KW-1185">Reference proteome</keyword>
<gene>
    <name evidence="4" type="primary">tsaA</name>
    <name evidence="5" type="ORF">C8D82_10278</name>
    <name evidence="4" type="ORF">HF882_12965</name>
</gene>
<comment type="similarity">
    <text evidence="2">Belongs to the tRNA methyltransferase O family.</text>
</comment>
<proteinExistence type="inferred from homology"/>
<sequence length="267" mass="30302">MEFTFAPIGFVRGGGNYPQEAPRQGVFARNEGVIELLPERNFETALADLGGFERIWIVFVFDRNRNWKPKVRPPDGAADRRIGLFATRSPHRPNPVGISAVELVRVEGRRVHIRNFDLLDGTPVLDIKPYIPAADAFPDSAAGWRDELDSTRRELFFAEEALGVIGFIRSHGGPDLENAARVQLATRALDPRRQRLTELDRAEHLWLLAFRTWRIVFTAPPVPEPIRVERIYGGYSAEELQPGAPDPYRDKELHRLVRRAFPPPEGK</sequence>
<organism evidence="5 6">
    <name type="scientific">Victivallis vadensis</name>
    <dbReference type="NCBI Taxonomy" id="172901"/>
    <lineage>
        <taxon>Bacteria</taxon>
        <taxon>Pseudomonadati</taxon>
        <taxon>Lentisphaerota</taxon>
        <taxon>Lentisphaeria</taxon>
        <taxon>Victivallales</taxon>
        <taxon>Victivallaceae</taxon>
        <taxon>Victivallis</taxon>
    </lineage>
</organism>
<evidence type="ECO:0000313" key="4">
    <source>
        <dbReference type="EMBL" id="NMD87496.1"/>
    </source>
</evidence>
<dbReference type="CDD" id="cd09281">
    <property type="entry name" value="UPF0066"/>
    <property type="match status" value="1"/>
</dbReference>
<dbReference type="EMBL" id="JABAEW010000025">
    <property type="protein sequence ID" value="NMD87496.1"/>
    <property type="molecule type" value="Genomic_DNA"/>
</dbReference>
<dbReference type="NCBIfam" id="TIGR00104">
    <property type="entry name" value="tRNA_TsaA"/>
    <property type="match status" value="1"/>
</dbReference>
<accession>A0A2U1BAF1</accession>
<evidence type="ECO:0000313" key="5">
    <source>
        <dbReference type="EMBL" id="PVY45507.1"/>
    </source>
</evidence>
<dbReference type="GO" id="GO:0008168">
    <property type="term" value="F:methyltransferase activity"/>
    <property type="evidence" value="ECO:0007669"/>
    <property type="project" value="UniProtKB-KW"/>
</dbReference>
<evidence type="ECO:0000256" key="1">
    <source>
        <dbReference type="ARBA" id="ARBA00022691"/>
    </source>
</evidence>
<name>A0A2U1BAF1_9BACT</name>
<dbReference type="AlphaFoldDB" id="A0A2U1BAF1"/>
<comment type="caution">
    <text evidence="5">The sequence shown here is derived from an EMBL/GenBank/DDBJ whole genome shotgun (WGS) entry which is preliminary data.</text>
</comment>
<dbReference type="PANTHER" id="PTHR12818:SF0">
    <property type="entry name" value="TRNA (ADENINE(37)-N6)-METHYLTRANSFERASE"/>
    <property type="match status" value="1"/>
</dbReference>
<dbReference type="Gene3D" id="2.40.30.70">
    <property type="entry name" value="YaeB-like"/>
    <property type="match status" value="1"/>
</dbReference>
<dbReference type="PANTHER" id="PTHR12818">
    <property type="entry name" value="TRNA (ADENINE(37)-N6)-METHYLTRANSFERASE"/>
    <property type="match status" value="1"/>
</dbReference>
<dbReference type="RefSeq" id="WP_116882536.1">
    <property type="nucleotide sequence ID" value="NZ_CAJKCJ010000145.1"/>
</dbReference>
<dbReference type="EMBL" id="QEKH01000002">
    <property type="protein sequence ID" value="PVY45507.1"/>
    <property type="molecule type" value="Genomic_DNA"/>
</dbReference>
<dbReference type="InterPro" id="IPR036414">
    <property type="entry name" value="YaeB_N_sf"/>
</dbReference>
<dbReference type="InterPro" id="IPR023370">
    <property type="entry name" value="TrmO-like_N"/>
</dbReference>
<evidence type="ECO:0000259" key="3">
    <source>
        <dbReference type="PROSITE" id="PS51668"/>
    </source>
</evidence>
<evidence type="ECO:0000256" key="2">
    <source>
        <dbReference type="ARBA" id="ARBA00033753"/>
    </source>
</evidence>
<reference evidence="4 7" key="2">
    <citation type="submission" date="2020-04" db="EMBL/GenBank/DDBJ databases">
        <authorList>
            <person name="Hitch T.C.A."/>
            <person name="Wylensek D."/>
            <person name="Clavel T."/>
        </authorList>
    </citation>
    <scope>NUCLEOTIDE SEQUENCE [LARGE SCALE GENOMIC DNA]</scope>
    <source>
        <strain evidence="4 7">COR2-253-APC-1A</strain>
    </source>
</reference>
<reference evidence="5 6" key="1">
    <citation type="submission" date="2018-04" db="EMBL/GenBank/DDBJ databases">
        <title>Genomic Encyclopedia of Type Strains, Phase IV (KMG-IV): sequencing the most valuable type-strain genomes for metagenomic binning, comparative biology and taxonomic classification.</title>
        <authorList>
            <person name="Goeker M."/>
        </authorList>
    </citation>
    <scope>NUCLEOTIDE SEQUENCE [LARGE SCALE GENOMIC DNA]</scope>
    <source>
        <strain evidence="5 6">DSM 14823</strain>
    </source>
</reference>
<dbReference type="GO" id="GO:0032259">
    <property type="term" value="P:methylation"/>
    <property type="evidence" value="ECO:0007669"/>
    <property type="project" value="UniProtKB-KW"/>
</dbReference>
<feature type="domain" description="TsaA-like" evidence="3">
    <location>
        <begin position="5"/>
        <end position="139"/>
    </location>
</feature>
<dbReference type="Proteomes" id="UP000576225">
    <property type="component" value="Unassembled WGS sequence"/>
</dbReference>